<dbReference type="HOGENOM" id="CLU_025929_2_0_9"/>
<evidence type="ECO:0000259" key="1">
    <source>
        <dbReference type="Pfam" id="PF15542"/>
    </source>
</evidence>
<name>A0A0E4CU28_9BACL</name>
<dbReference type="EMBL" id="LN831776">
    <property type="protein sequence ID" value="CQR51469.1"/>
    <property type="molecule type" value="Genomic_DNA"/>
</dbReference>
<dbReference type="PATRIC" id="fig|1073571.4.peg.202"/>
<organism evidence="2 3">
    <name type="scientific">Paenibacillus riograndensis SBR5</name>
    <dbReference type="NCBI Taxonomy" id="1073571"/>
    <lineage>
        <taxon>Bacteria</taxon>
        <taxon>Bacillati</taxon>
        <taxon>Bacillota</taxon>
        <taxon>Bacilli</taxon>
        <taxon>Bacillales</taxon>
        <taxon>Paenibacillaceae</taxon>
        <taxon>Paenibacillus</taxon>
        <taxon>Paenibacillus sonchi group</taxon>
    </lineage>
</organism>
<feature type="domain" description="Bacterial toxin 50" evidence="1">
    <location>
        <begin position="405"/>
        <end position="507"/>
    </location>
</feature>
<evidence type="ECO:0000313" key="3">
    <source>
        <dbReference type="Proteomes" id="UP000033163"/>
    </source>
</evidence>
<sequence>MRKYDIRGIYAQMEIDLIASMKRNLTRHENEEKKLGFKWPQWQQKKLEDLQQYKKEAAQIVKKAEPVIEQAVEQEIKGGFFAGIKRTAMKLLGKFMPLPRKLNIPDVSDENFFKLNEGRVNALVEATQGELKAARFAILRQSDDVFRQTIFKSQVYLNSGAASLGQAIDMATRDFLDKGLDYITYSNGRRVNVASYAEMALRASSQRAVFAGEGAKRQQMGNPFVVVSAHNNCSELCLPWQGKVYIDDVYSGGKASDGPYPLLSKAMAAGLFHPHCRHNMTTFVPGVSRMPEPVDNTEALANYKAEQRQRYMERQIRRYKRREAGSVDPDNQAAAAVKVKEWQGKLRNHLKTNEHLRRDPNREKILGGVSQAEHNELLKLAAKNAKIKETRAHIRSEAQPKKILTGQQNKHIPGTHEYKQYQAKYEKKGETGPSYLTIPPDQIEPLVKQYAGTGEIRLNNKGEWNHKETIMTNDAVIGKAVNNLTGAEADTTVFMIHYAKDGVHVVPAYPSLKKGKGNDGLS</sequence>
<dbReference type="GO" id="GO:0005198">
    <property type="term" value="F:structural molecule activity"/>
    <property type="evidence" value="ECO:0007669"/>
    <property type="project" value="InterPro"/>
</dbReference>
<dbReference type="Pfam" id="PF15542">
    <property type="entry name" value="Ntox50"/>
    <property type="match status" value="1"/>
</dbReference>
<dbReference type="Proteomes" id="UP000033163">
    <property type="component" value="Chromosome I"/>
</dbReference>
<reference evidence="3" key="1">
    <citation type="submission" date="2015-03" db="EMBL/GenBank/DDBJ databases">
        <authorList>
            <person name="Wibberg D."/>
        </authorList>
    </citation>
    <scope>NUCLEOTIDE SEQUENCE [LARGE SCALE GENOMIC DNA]</scope>
</reference>
<dbReference type="RefSeq" id="WP_046500875.1">
    <property type="nucleotide sequence ID" value="NZ_LN831776.1"/>
</dbReference>
<accession>A0A0E4CU28</accession>
<evidence type="ECO:0000313" key="2">
    <source>
        <dbReference type="EMBL" id="CQR51469.1"/>
    </source>
</evidence>
<proteinExistence type="predicted"/>
<dbReference type="InterPro" id="IPR009319">
    <property type="entry name" value="Phage_A118_VSP1"/>
</dbReference>
<protein>
    <submittedName>
        <fullName evidence="2">Minor capsid 2 protein</fullName>
    </submittedName>
</protein>
<dbReference type="InterPro" id="IPR029100">
    <property type="entry name" value="Ntox50"/>
</dbReference>
<dbReference type="AlphaFoldDB" id="A0A0E4CU28"/>
<dbReference type="Pfam" id="PF06152">
    <property type="entry name" value="Phage_min_cap2"/>
    <property type="match status" value="1"/>
</dbReference>
<gene>
    <name evidence="2" type="ORF">PRIO_0218</name>
</gene>
<dbReference type="KEGG" id="pri:PRIO_0218"/>